<evidence type="ECO:0000313" key="9">
    <source>
        <dbReference type="Proteomes" id="UP000383932"/>
    </source>
</evidence>
<dbReference type="PANTHER" id="PTHR23504:SF17">
    <property type="entry name" value="MAJOR FACILITATOR SUPERFAMILY (MFS) PROFILE DOMAIN-CONTAINING PROTEIN"/>
    <property type="match status" value="1"/>
</dbReference>
<feature type="region of interest" description="Disordered" evidence="6">
    <location>
        <begin position="376"/>
        <end position="395"/>
    </location>
</feature>
<feature type="region of interest" description="Disordered" evidence="6">
    <location>
        <begin position="443"/>
        <end position="498"/>
    </location>
</feature>
<comment type="subcellular location">
    <subcellularLocation>
        <location evidence="1">Membrane</location>
        <topology evidence="1">Multi-pass membrane protein</topology>
    </subcellularLocation>
</comment>
<dbReference type="InterPro" id="IPR001958">
    <property type="entry name" value="Tet-R_TetA/multi-R_MdtG-like"/>
</dbReference>
<evidence type="ECO:0000256" key="6">
    <source>
        <dbReference type="SAM" id="MobiDB-lite"/>
    </source>
</evidence>
<keyword evidence="4 7" id="KW-1133">Transmembrane helix</keyword>
<dbReference type="Proteomes" id="UP000383932">
    <property type="component" value="Unassembled WGS sequence"/>
</dbReference>
<feature type="transmembrane region" description="Helical" evidence="7">
    <location>
        <begin position="767"/>
        <end position="786"/>
    </location>
</feature>
<dbReference type="Gene3D" id="1.20.1250.20">
    <property type="entry name" value="MFS general substrate transporter like domains"/>
    <property type="match status" value="2"/>
</dbReference>
<organism evidence="8 9">
    <name type="scientific">Ceratobasidium theobromae</name>
    <dbReference type="NCBI Taxonomy" id="1582974"/>
    <lineage>
        <taxon>Eukaryota</taxon>
        <taxon>Fungi</taxon>
        <taxon>Dikarya</taxon>
        <taxon>Basidiomycota</taxon>
        <taxon>Agaricomycotina</taxon>
        <taxon>Agaricomycetes</taxon>
        <taxon>Cantharellales</taxon>
        <taxon>Ceratobasidiaceae</taxon>
        <taxon>Ceratobasidium</taxon>
    </lineage>
</organism>
<dbReference type="InterPro" id="IPR011701">
    <property type="entry name" value="MFS"/>
</dbReference>
<feature type="compositionally biased region" description="Pro residues" evidence="6">
    <location>
        <begin position="40"/>
        <end position="53"/>
    </location>
</feature>
<sequence>MARPTHINLDDSLPKGRVSFSRPAPSVFGRTRRDDDPAALLPPAPTPDRPPIPSALTPSNDATPLPLLSMIVLSIVMLGEFLSANVSTPFVVKMVQGFFADPKNNPSAPDNPQENDADVGYWTGILVSVFFITQFITSLLWATVADKHGRRAVLFVSLLGNALSCTLFGFATNLPQAILIRLAQGVFNGAVGVARGTVAGITDSSNEGRAYAIMGFSWGLGGVAGAIIGGALESPSTKFPALFANGRLHIFVSYPYLLPCLVASCITGLGALLCLFLGWDGGPRAGLVRLPDDVDGAKPATDEHEQAVVPQAGPVQALTRKLSKRFSGYFARRVRQGSPVPMASPGNRNGRSPSVGMGTGSAYGYRSRLGSVAASVSRRRESFASTARRGDGFIGSHVTRDENLGLAQRLLMANEYNVTNMTDLWVAAAITADNEEVFEDWDSDVSGEDHMPEDRETVHVLPQPRPSSSSRRPSSSRRSYTRSPSRPSPFSPNQMGTSLQARFTTPGRRASSVSSRPAIFSNTGLHDEVGYGFATVVPADDPIISAAVEAGNLAPIMEARTASSPGETEPSSVAPLVVLDEKPASALGQLPLMIIFQYGLLALHNTTHDQIFLSYLVSNYKSGGLGLDPGHFAQLIALMCLAQIAFQFYLYPNIGPPLGRFSHLAMFRIGNALFIPAYLSVVLYRHFASATNGGSLPIMILLSISTAIRYCGTTFSYTSVAVLLNYMSPPHVVSLSNGMAQSVVSLARFIGPLWSVSVQDNPNGYGFGFYVCTAVCTLCILHSFTIR</sequence>
<feature type="compositionally biased region" description="Basic and acidic residues" evidence="6">
    <location>
        <begin position="447"/>
        <end position="458"/>
    </location>
</feature>
<dbReference type="GO" id="GO:0022857">
    <property type="term" value="F:transmembrane transporter activity"/>
    <property type="evidence" value="ECO:0007669"/>
    <property type="project" value="InterPro"/>
</dbReference>
<gene>
    <name evidence="8" type="ORF">CTheo_1870</name>
</gene>
<feature type="transmembrane region" description="Helical" evidence="7">
    <location>
        <begin position="632"/>
        <end position="651"/>
    </location>
</feature>
<proteinExistence type="predicted"/>
<feature type="transmembrane region" description="Helical" evidence="7">
    <location>
        <begin position="256"/>
        <end position="279"/>
    </location>
</feature>
<evidence type="ECO:0000256" key="3">
    <source>
        <dbReference type="ARBA" id="ARBA00022692"/>
    </source>
</evidence>
<evidence type="ECO:0000313" key="8">
    <source>
        <dbReference type="EMBL" id="KAB5594723.1"/>
    </source>
</evidence>
<feature type="transmembrane region" description="Helical" evidence="7">
    <location>
        <begin position="696"/>
        <end position="717"/>
    </location>
</feature>
<feature type="transmembrane region" description="Helical" evidence="7">
    <location>
        <begin position="178"/>
        <end position="198"/>
    </location>
</feature>
<feature type="region of interest" description="Disordered" evidence="6">
    <location>
        <begin position="337"/>
        <end position="359"/>
    </location>
</feature>
<evidence type="ECO:0000256" key="5">
    <source>
        <dbReference type="ARBA" id="ARBA00023136"/>
    </source>
</evidence>
<dbReference type="EMBL" id="SSOP01000017">
    <property type="protein sequence ID" value="KAB5594723.1"/>
    <property type="molecule type" value="Genomic_DNA"/>
</dbReference>
<feature type="transmembrane region" description="Helical" evidence="7">
    <location>
        <begin position="65"/>
        <end position="84"/>
    </location>
</feature>
<dbReference type="InterPro" id="IPR036259">
    <property type="entry name" value="MFS_trans_sf"/>
</dbReference>
<feature type="region of interest" description="Disordered" evidence="6">
    <location>
        <begin position="1"/>
        <end position="58"/>
    </location>
</feature>
<name>A0A5N5QT44_9AGAM</name>
<evidence type="ECO:0000256" key="1">
    <source>
        <dbReference type="ARBA" id="ARBA00004141"/>
    </source>
</evidence>
<dbReference type="AlphaFoldDB" id="A0A5N5QT44"/>
<feature type="transmembrane region" description="Helical" evidence="7">
    <location>
        <begin position="663"/>
        <end position="684"/>
    </location>
</feature>
<feature type="compositionally biased region" description="Low complexity" evidence="6">
    <location>
        <begin position="466"/>
        <end position="485"/>
    </location>
</feature>
<evidence type="ECO:0000256" key="4">
    <source>
        <dbReference type="ARBA" id="ARBA00022989"/>
    </source>
</evidence>
<dbReference type="PANTHER" id="PTHR23504">
    <property type="entry name" value="MAJOR FACILITATOR SUPERFAMILY DOMAIN-CONTAINING PROTEIN 10"/>
    <property type="match status" value="1"/>
</dbReference>
<dbReference type="GO" id="GO:0016020">
    <property type="term" value="C:membrane"/>
    <property type="evidence" value="ECO:0007669"/>
    <property type="project" value="UniProtKB-SubCell"/>
</dbReference>
<evidence type="ECO:0000256" key="7">
    <source>
        <dbReference type="SAM" id="Phobius"/>
    </source>
</evidence>
<dbReference type="Pfam" id="PF07690">
    <property type="entry name" value="MFS_1"/>
    <property type="match status" value="1"/>
</dbReference>
<dbReference type="OrthoDB" id="10262656at2759"/>
<comment type="caution">
    <text evidence="8">The sequence shown here is derived from an EMBL/GenBank/DDBJ whole genome shotgun (WGS) entry which is preliminary data.</text>
</comment>
<evidence type="ECO:0000256" key="2">
    <source>
        <dbReference type="ARBA" id="ARBA00022448"/>
    </source>
</evidence>
<feature type="transmembrane region" description="Helical" evidence="7">
    <location>
        <begin position="153"/>
        <end position="172"/>
    </location>
</feature>
<feature type="transmembrane region" description="Helical" evidence="7">
    <location>
        <begin position="119"/>
        <end position="141"/>
    </location>
</feature>
<feature type="transmembrane region" description="Helical" evidence="7">
    <location>
        <begin position="210"/>
        <end position="232"/>
    </location>
</feature>
<dbReference type="SUPFAM" id="SSF103473">
    <property type="entry name" value="MFS general substrate transporter"/>
    <property type="match status" value="2"/>
</dbReference>
<keyword evidence="9" id="KW-1185">Reference proteome</keyword>
<keyword evidence="3 7" id="KW-0812">Transmembrane</keyword>
<keyword evidence="5 7" id="KW-0472">Membrane</keyword>
<dbReference type="PRINTS" id="PR01035">
    <property type="entry name" value="TCRTETA"/>
</dbReference>
<reference evidence="8 9" key="1">
    <citation type="journal article" date="2019" name="Fungal Biol. Biotechnol.">
        <title>Draft genome sequence of fastidious pathogen Ceratobasidium theobromae, which causes vascular-streak dieback in Theobroma cacao.</title>
        <authorList>
            <person name="Ali S.S."/>
            <person name="Asman A."/>
            <person name="Shao J."/>
            <person name="Firmansyah A.P."/>
            <person name="Susilo A.W."/>
            <person name="Rosmana A."/>
            <person name="McMahon P."/>
            <person name="Junaid M."/>
            <person name="Guest D."/>
            <person name="Kheng T.Y."/>
            <person name="Meinhardt L.W."/>
            <person name="Bailey B.A."/>
        </authorList>
    </citation>
    <scope>NUCLEOTIDE SEQUENCE [LARGE SCALE GENOMIC DNA]</scope>
    <source>
        <strain evidence="8 9">CT2</strain>
    </source>
</reference>
<keyword evidence="2" id="KW-0813">Transport</keyword>
<protein>
    <submittedName>
        <fullName evidence="8">MFS MFS-1 protein</fullName>
    </submittedName>
</protein>
<accession>A0A5N5QT44</accession>